<dbReference type="PANTHER" id="PTHR33375">
    <property type="entry name" value="CHROMOSOME-PARTITIONING PROTEIN PARB-RELATED"/>
    <property type="match status" value="1"/>
</dbReference>
<dbReference type="InterPro" id="IPR011111">
    <property type="entry name" value="Plasmid_RepB"/>
</dbReference>
<dbReference type="InterPro" id="IPR036086">
    <property type="entry name" value="ParB/Sulfiredoxin_sf"/>
</dbReference>
<dbReference type="GO" id="GO:0003677">
    <property type="term" value="F:DNA binding"/>
    <property type="evidence" value="ECO:0007669"/>
    <property type="project" value="InterPro"/>
</dbReference>
<name>A0A2P7BP26_9HYPH</name>
<dbReference type="SUPFAM" id="SSF110849">
    <property type="entry name" value="ParB/Sulfiredoxin"/>
    <property type="match status" value="1"/>
</dbReference>
<protein>
    <submittedName>
        <fullName evidence="3">Plasmid partitioning protein RepB</fullName>
    </submittedName>
</protein>
<dbReference type="AlphaFoldDB" id="A0A2P7BP26"/>
<dbReference type="RefSeq" id="WP_106711903.1">
    <property type="nucleotide sequence ID" value="NZ_PGGO01000010.1"/>
</dbReference>
<dbReference type="GO" id="GO:0005694">
    <property type="term" value="C:chromosome"/>
    <property type="evidence" value="ECO:0007669"/>
    <property type="project" value="TreeGrafter"/>
</dbReference>
<dbReference type="EMBL" id="PGGO01000010">
    <property type="protein sequence ID" value="PSH68217.1"/>
    <property type="molecule type" value="Genomic_DNA"/>
</dbReference>
<evidence type="ECO:0000256" key="1">
    <source>
        <dbReference type="ARBA" id="ARBA00006295"/>
    </source>
</evidence>
<keyword evidence="4" id="KW-1185">Reference proteome</keyword>
<dbReference type="SMART" id="SM00470">
    <property type="entry name" value="ParB"/>
    <property type="match status" value="1"/>
</dbReference>
<feature type="domain" description="ParB-like N-terminal" evidence="2">
    <location>
        <begin position="66"/>
        <end position="158"/>
    </location>
</feature>
<evidence type="ECO:0000259" key="2">
    <source>
        <dbReference type="SMART" id="SM00470"/>
    </source>
</evidence>
<dbReference type="InterPro" id="IPR017819">
    <property type="entry name" value="Plasmid_partition_RepB"/>
</dbReference>
<dbReference type="Proteomes" id="UP000241444">
    <property type="component" value="Unassembled WGS sequence"/>
</dbReference>
<dbReference type="OrthoDB" id="7908920at2"/>
<dbReference type="NCBIfam" id="TIGR00180">
    <property type="entry name" value="parB_part"/>
    <property type="match status" value="1"/>
</dbReference>
<gene>
    <name evidence="3" type="primary">repB</name>
    <name evidence="3" type="ORF">CU102_14970</name>
</gene>
<evidence type="ECO:0000313" key="3">
    <source>
        <dbReference type="EMBL" id="PSH68217.1"/>
    </source>
</evidence>
<dbReference type="SUPFAM" id="SSF109709">
    <property type="entry name" value="KorB DNA-binding domain-like"/>
    <property type="match status" value="1"/>
</dbReference>
<dbReference type="InterPro" id="IPR037972">
    <property type="entry name" value="RepB_N"/>
</dbReference>
<dbReference type="PANTHER" id="PTHR33375:SF1">
    <property type="entry name" value="CHROMOSOME-PARTITIONING PROTEIN PARB-RELATED"/>
    <property type="match status" value="1"/>
</dbReference>
<comment type="similarity">
    <text evidence="1">Belongs to the ParB family.</text>
</comment>
<proteinExistence type="inferred from homology"/>
<dbReference type="GO" id="GO:0007059">
    <property type="term" value="P:chromosome segregation"/>
    <property type="evidence" value="ECO:0007669"/>
    <property type="project" value="TreeGrafter"/>
</dbReference>
<dbReference type="Pfam" id="PF07506">
    <property type="entry name" value="RepB"/>
    <property type="match status" value="1"/>
</dbReference>
<dbReference type="Gene3D" id="3.90.1530.30">
    <property type="match status" value="1"/>
</dbReference>
<organism evidence="3 4">
    <name type="scientific">Phyllobacterium brassicacearum</name>
    <dbReference type="NCBI Taxonomy" id="314235"/>
    <lineage>
        <taxon>Bacteria</taxon>
        <taxon>Pseudomonadati</taxon>
        <taxon>Pseudomonadota</taxon>
        <taxon>Alphaproteobacteria</taxon>
        <taxon>Hyphomicrobiales</taxon>
        <taxon>Phyllobacteriaceae</taxon>
        <taxon>Phyllobacterium</taxon>
    </lineage>
</organism>
<dbReference type="CDD" id="cd16405">
    <property type="entry name" value="RepB_like_N"/>
    <property type="match status" value="1"/>
</dbReference>
<dbReference type="InterPro" id="IPR004437">
    <property type="entry name" value="ParB/RepB/Spo0J"/>
</dbReference>
<evidence type="ECO:0000313" key="4">
    <source>
        <dbReference type="Proteomes" id="UP000241444"/>
    </source>
</evidence>
<reference evidence="4" key="1">
    <citation type="submission" date="2017-11" db="EMBL/GenBank/DDBJ databases">
        <authorList>
            <person name="Kuznetsova I."/>
            <person name="Sazanova A."/>
            <person name="Chirak E."/>
            <person name="Safronova V."/>
            <person name="Willems A."/>
        </authorList>
    </citation>
    <scope>NUCLEOTIDE SEQUENCE [LARGE SCALE GENOMIC DNA]</scope>
    <source>
        <strain evidence="4">STM 196</strain>
    </source>
</reference>
<dbReference type="Gene3D" id="1.10.10.2830">
    <property type="match status" value="1"/>
</dbReference>
<dbReference type="Pfam" id="PF02195">
    <property type="entry name" value="ParB_N"/>
    <property type="match status" value="1"/>
</dbReference>
<sequence>MNKRRDALKAMMAPINEASQTEHRLAKPAQKSGSLKAMGLSLQSLSDDADEAQALREKLASGEHVITIEPDLIDASFIRDRLDDVDTAEFEELRASIEEHGQQVPILVRPNPRNDSRYQVAYGHRRLAALKAIGRPVKAIVRDLSDEDLIVAQGKENLERKDLSFIERALFAARLEAHGIERQALMAALSVHKGNLSTMIAVANSLPEDLIQAIGPAPKVGRPRWEQLSQLLQETPGHWKERVDMELLFRLDSDARFALLLKSLMPKKKSGAYIYPLKSREGQAFARIEQADAKTRVIINEAMTPGFGHYLIEHLPEIYAAFNRREHS</sequence>
<accession>A0A2P7BP26</accession>
<dbReference type="NCBIfam" id="TIGR03454">
    <property type="entry name" value="partition_RepB"/>
    <property type="match status" value="1"/>
</dbReference>
<dbReference type="InterPro" id="IPR050336">
    <property type="entry name" value="Chromosome_partition/occlusion"/>
</dbReference>
<comment type="caution">
    <text evidence="3">The sequence shown here is derived from an EMBL/GenBank/DDBJ whole genome shotgun (WGS) entry which is preliminary data.</text>
</comment>
<dbReference type="InterPro" id="IPR003115">
    <property type="entry name" value="ParB_N"/>
</dbReference>